<feature type="compositionally biased region" description="Low complexity" evidence="1">
    <location>
        <begin position="986"/>
        <end position="996"/>
    </location>
</feature>
<proteinExistence type="predicted"/>
<protein>
    <recommendedName>
        <fullName evidence="6">Guanylate cyclase domain-containing protein</fullName>
    </recommendedName>
</protein>
<feature type="transmembrane region" description="Helical" evidence="2">
    <location>
        <begin position="2284"/>
        <end position="2302"/>
    </location>
</feature>
<dbReference type="GeneID" id="9621064"/>
<feature type="compositionally biased region" description="Basic and acidic residues" evidence="1">
    <location>
        <begin position="1577"/>
        <end position="1602"/>
    </location>
</feature>
<feature type="compositionally biased region" description="Basic and acidic residues" evidence="1">
    <location>
        <begin position="126"/>
        <end position="140"/>
    </location>
</feature>
<evidence type="ECO:0000256" key="2">
    <source>
        <dbReference type="SAM" id="Phobius"/>
    </source>
</evidence>
<feature type="compositionally biased region" description="Polar residues" evidence="1">
    <location>
        <begin position="687"/>
        <end position="696"/>
    </location>
</feature>
<feature type="region of interest" description="Disordered" evidence="1">
    <location>
        <begin position="2018"/>
        <end position="2094"/>
    </location>
</feature>
<feature type="region of interest" description="Disordered" evidence="1">
    <location>
        <begin position="1209"/>
        <end position="1277"/>
    </location>
</feature>
<feature type="compositionally biased region" description="Polar residues" evidence="1">
    <location>
        <begin position="2018"/>
        <end position="2052"/>
    </location>
</feature>
<feature type="transmembrane region" description="Helical" evidence="2">
    <location>
        <begin position="2257"/>
        <end position="2278"/>
    </location>
</feature>
<feature type="compositionally biased region" description="Basic and acidic residues" evidence="1">
    <location>
        <begin position="1610"/>
        <end position="1626"/>
    </location>
</feature>
<dbReference type="Proteomes" id="UP000001058">
    <property type="component" value="Unassembled WGS sequence"/>
</dbReference>
<feature type="compositionally biased region" description="Polar residues" evidence="1">
    <location>
        <begin position="1767"/>
        <end position="1783"/>
    </location>
</feature>
<feature type="compositionally biased region" description="Gly residues" evidence="1">
    <location>
        <begin position="1217"/>
        <end position="1230"/>
    </location>
</feature>
<feature type="region of interest" description="Disordered" evidence="1">
    <location>
        <begin position="1403"/>
        <end position="1483"/>
    </location>
</feature>
<feature type="region of interest" description="Disordered" evidence="1">
    <location>
        <begin position="1729"/>
        <end position="1790"/>
    </location>
</feature>
<feature type="compositionally biased region" description="Gly residues" evidence="1">
    <location>
        <begin position="1745"/>
        <end position="1759"/>
    </location>
</feature>
<evidence type="ECO:0000256" key="3">
    <source>
        <dbReference type="SAM" id="SignalP"/>
    </source>
</evidence>
<feature type="region of interest" description="Disordered" evidence="1">
    <location>
        <begin position="1690"/>
        <end position="1710"/>
    </location>
</feature>
<feature type="compositionally biased region" description="Basic and acidic residues" evidence="1">
    <location>
        <begin position="604"/>
        <end position="617"/>
    </location>
</feature>
<feature type="region of interest" description="Disordered" evidence="1">
    <location>
        <begin position="119"/>
        <end position="162"/>
    </location>
</feature>
<dbReference type="EMBL" id="GL378329">
    <property type="protein sequence ID" value="EFJ51088.1"/>
    <property type="molecule type" value="Genomic_DNA"/>
</dbReference>
<feature type="region of interest" description="Disordered" evidence="1">
    <location>
        <begin position="1363"/>
        <end position="1388"/>
    </location>
</feature>
<organism evidence="5">
    <name type="scientific">Volvox carteri f. nagariensis</name>
    <dbReference type="NCBI Taxonomy" id="3068"/>
    <lineage>
        <taxon>Eukaryota</taxon>
        <taxon>Viridiplantae</taxon>
        <taxon>Chlorophyta</taxon>
        <taxon>core chlorophytes</taxon>
        <taxon>Chlorophyceae</taxon>
        <taxon>CS clade</taxon>
        <taxon>Chlamydomonadales</taxon>
        <taxon>Volvocaceae</taxon>
        <taxon>Volvox</taxon>
    </lineage>
</organism>
<keyword evidence="3" id="KW-0732">Signal</keyword>
<feature type="compositionally biased region" description="Basic residues" evidence="1">
    <location>
        <begin position="1261"/>
        <end position="1271"/>
    </location>
</feature>
<feature type="compositionally biased region" description="Polar residues" evidence="1">
    <location>
        <begin position="2083"/>
        <end position="2093"/>
    </location>
</feature>
<feature type="compositionally biased region" description="Polar residues" evidence="1">
    <location>
        <begin position="1027"/>
        <end position="1038"/>
    </location>
</feature>
<feature type="compositionally biased region" description="Gly residues" evidence="1">
    <location>
        <begin position="1431"/>
        <end position="1445"/>
    </location>
</feature>
<keyword evidence="2" id="KW-0812">Transmembrane</keyword>
<feature type="transmembrane region" description="Helical" evidence="2">
    <location>
        <begin position="1858"/>
        <end position="1879"/>
    </location>
</feature>
<evidence type="ECO:0000256" key="1">
    <source>
        <dbReference type="SAM" id="MobiDB-lite"/>
    </source>
</evidence>
<feature type="compositionally biased region" description="Polar residues" evidence="1">
    <location>
        <begin position="1232"/>
        <end position="1254"/>
    </location>
</feature>
<feature type="transmembrane region" description="Helical" evidence="2">
    <location>
        <begin position="2350"/>
        <end position="2374"/>
    </location>
</feature>
<feature type="region of interest" description="Disordered" evidence="1">
    <location>
        <begin position="452"/>
        <end position="532"/>
    </location>
</feature>
<dbReference type="OrthoDB" id="553332at2759"/>
<name>D8TN71_VOLCA</name>
<keyword evidence="5" id="KW-1185">Reference proteome</keyword>
<feature type="compositionally biased region" description="Polar residues" evidence="1">
    <location>
        <begin position="145"/>
        <end position="162"/>
    </location>
</feature>
<gene>
    <name evidence="4" type="ORF">VOLCADRAFT_88376</name>
</gene>
<feature type="compositionally biased region" description="Low complexity" evidence="1">
    <location>
        <begin position="665"/>
        <end position="677"/>
    </location>
</feature>
<evidence type="ECO:0000313" key="5">
    <source>
        <dbReference type="Proteomes" id="UP000001058"/>
    </source>
</evidence>
<feature type="transmembrane region" description="Helical" evidence="2">
    <location>
        <begin position="2309"/>
        <end position="2330"/>
    </location>
</feature>
<feature type="signal peptide" evidence="3">
    <location>
        <begin position="1"/>
        <end position="26"/>
    </location>
</feature>
<feature type="compositionally biased region" description="Polar residues" evidence="1">
    <location>
        <begin position="973"/>
        <end position="985"/>
    </location>
</feature>
<feature type="region of interest" description="Disordered" evidence="1">
    <location>
        <begin position="1577"/>
        <end position="1644"/>
    </location>
</feature>
<keyword evidence="2" id="KW-0472">Membrane</keyword>
<feature type="region of interest" description="Disordered" evidence="1">
    <location>
        <begin position="553"/>
        <end position="722"/>
    </location>
</feature>
<evidence type="ECO:0008006" key="6">
    <source>
        <dbReference type="Google" id="ProtNLM"/>
    </source>
</evidence>
<sequence length="2396" mass="250001">MLNHRAAVAGASLLLILSSLALLATSHPDSKMRINTPCARRLLDEDKPTNSSRKQQQPAPCCEQCGGDNEAFIACYQRCVEAAQCRPWTSDASLAIYDGACMFVREQCSGVAVKVAKTEPAAGPDEVEKPVQAEGGDKPKAVPGNRSQDPRQPSTEGPRSQQVHCFAVSENVCARDARRHAKVLGKLVGLLDDTSLGTSSDLRPVHTMLAATWPLALLAGLRVSGKSPATPAGRACRAAGCLHAAVTALVLFCIAFHGSRSRCFRNIQAALQWHGIALQALVTVLPIQQCIGIGSARDEAGELTVPRRSIPPPSCIHALLRIASSALALRLGCTAATVFKLPEPSSSAAAPSHPLHISGIQSPVETFPPSCEPHPFTPATVAAAGSRRVKDGGKGGDLDRSWALLGGLDARLLLAAGLGGVAAWLMDLALTASLVRLHRAIRQAGRHLNWRRAMRTSDEPEERGTPDEGPSDPSGASEGWMLASHRAGRSSEMPSRGAAVAGEVPEARGSETPESLTPPGDDPQPSVPSLTSPAAGLVLQLPYDLRLRPRGRRAADQVPVGQRPVSMTSAATAAEEYQASLHGQSENTQQRPVLPFTVLAIDPSKCHKDNLRPKSCPEESSASEPGPQTGAEQEAAPVQGAHSSAARRFAISQPPAATGQRYTIAGGSTAAASSRGGIVKPAPPDQPQQLRSSISAADTPESHHLQEQQQQRQKQKQRPAAACPLKTVQQMHTDAVALRQGPSAGSLTQEIAQIAARPPGLVAEPSAGLGPQQQLRLAGGAAEPGGDPTEVRAALTAAAADRPPPPPSAYMAGSSGVLPYSSGIPEQYAAAQGRPSVLYNSPMQHVTVMFKASAVRLDTPADVPYERMATSITAAAHTAVDTVMNEAGTSNTVARRQAGRRPTDRWLGYISQVQCLRGCLEVVLRLQYDGDELQEEELAAAVAALERELRGLAAVNGTSSGTAEGEGGDTSASGSATVPSQVTGPSSSSEGESSSQELKRPRGGAELPKTIFVLQPRTAGTHPPTAAQPSVTLAATEQSTAGAGNAAAIASEALPRGIGPDNSPASTTAAAGVAARYAVRAAQRRGASKGLLQVPFAPMVPLVAYMHPPVLAATVAASPFGALSCGRGSSYLSAAPSAGLALGGLGGSAGWPGHDETLCTAGASATGGGGGAGDDVDNGCEDRGAVLGSQQPLEVEGWSSAECSGYFPPGFRQDASGDGGGGARTSGGGTDIASNGTATDSNRSSDTGALSTSMVAGGNRGHGHHHRHQRGGQRGWCRGPALVTIPDVGATMSGLRESWNVPGVAAASTPTTALAESRLPPAIAGARHNQETSTAVHTSEMLPSQFTRPSSMLRQHRDLHAADDVSRVEQPASPVRWRRPPRRGRTFDAPSFTVRAANGQGVVGISDGRGGTCRPRGIPAVWDRRQLGRSASGGGGSSSSSGGNGSEPSSRQQDLSAAAAGSTAAAADRPDPQATPRDVSSGLEAVHVPAQPQGDTERQYPTTSALLLPGHPPRHLALRRRVSAPVELLDRASSGPNNAQTRVADMEPTTVAVEAPVAPAVGVKLSALAMKPTEPIRQHQTTEVEQQHEQEPRHQHVDERHPSSSHRHLRDSTHDHRQDPHNDYYHHHPRSDLPPASLAIPTPMVRSTPEAPLTLLAPPHQEAIRLQEVAPDAVVFEGVSAMAPPSTYPMLPPRFKSESSSSCRTRTAGGGTGVQVDLFFDLDDFGSTVTDPGGSRDGIPHRGDGSTGASGGSDSGGKGSDADRTAESSSTSECRSVPPSTTGDLPPSGGCPSTVDVRVVVKQHGVVVAEVERLSVGRSRGASVRLDLSGLEEGSAALLVLPIRQEPARQQQPTLREALAAAALYIPIAIVPPAVACELRGLMHEMYRAAATGYRRADPRVARARAFTHHFSLLVSDMVSLLLGCERLVEEEEDVEEATKGGAVAASASSLERHQDELRELGIGLISYMVQMGLTGTVRYLLEEVQDAGVQIEIGSLVGEEAVHHILGLSPDTVRAPTSQATQLQVQRTQSPSDAASLLSQQQAHELQQSAAPQYEDQAEEAPGHGRGGPGGKDERTAVSCGGTESSGFNASHSDLDGAPCAAVGLREVLLGFKQPHLERRFVAVLGGQSSWMERAVACILPAVFSLMLAAMASLAVWAAGFETTASRLLMAVIWLGNWGHNGTDGGSHVNRSSSSPESIQGEGVMRISSWGPDWMLAIVLLAGIGAALGLLALPAVISMVAATDMGGTIRQRRREVLVRIIHIATMVPLAGFMWKVPGPLPDRLLWAVCTAAVLLVLLQPICIHVRFLAYRLCWVADALALTAIGSRYFDASQGRDGDIGKFGQPMGVATAAFVVTATTTGLLVMSAGFAAWIDLAMRRRFQAVLRNQEVAANES</sequence>
<reference evidence="4 5" key="1">
    <citation type="journal article" date="2010" name="Science">
        <title>Genomic analysis of organismal complexity in the multicellular green alga Volvox carteri.</title>
        <authorList>
            <person name="Prochnik S.E."/>
            <person name="Umen J."/>
            <person name="Nedelcu A.M."/>
            <person name="Hallmann A."/>
            <person name="Miller S.M."/>
            <person name="Nishii I."/>
            <person name="Ferris P."/>
            <person name="Kuo A."/>
            <person name="Mitros T."/>
            <person name="Fritz-Laylin L.K."/>
            <person name="Hellsten U."/>
            <person name="Chapman J."/>
            <person name="Simakov O."/>
            <person name="Rensing S.A."/>
            <person name="Terry A."/>
            <person name="Pangilinan J."/>
            <person name="Kapitonov V."/>
            <person name="Jurka J."/>
            <person name="Salamov A."/>
            <person name="Shapiro H."/>
            <person name="Schmutz J."/>
            <person name="Grimwood J."/>
            <person name="Lindquist E."/>
            <person name="Lucas S."/>
            <person name="Grigoriev I.V."/>
            <person name="Schmitt R."/>
            <person name="Kirk D."/>
            <person name="Rokhsar D.S."/>
        </authorList>
    </citation>
    <scope>NUCLEOTIDE SEQUENCE [LARGE SCALE GENOMIC DNA]</scope>
    <source>
        <strain evidence="5">f. Nagariensis / Eve</strain>
    </source>
</reference>
<dbReference type="KEGG" id="vcn:VOLCADRAFT_88376"/>
<feature type="compositionally biased region" description="Polar residues" evidence="1">
    <location>
        <begin position="581"/>
        <end position="591"/>
    </location>
</feature>
<keyword evidence="2" id="KW-1133">Transmembrane helix</keyword>
<feature type="compositionally biased region" description="Basic and acidic residues" evidence="1">
    <location>
        <begin position="455"/>
        <end position="466"/>
    </location>
</feature>
<evidence type="ECO:0000313" key="4">
    <source>
        <dbReference type="EMBL" id="EFJ51088.1"/>
    </source>
</evidence>
<feature type="region of interest" description="Disordered" evidence="1">
    <location>
        <begin position="956"/>
        <end position="1038"/>
    </location>
</feature>
<feature type="compositionally biased region" description="Low complexity" evidence="1">
    <location>
        <begin position="1446"/>
        <end position="1467"/>
    </location>
</feature>
<dbReference type="InParanoid" id="D8TN71"/>
<dbReference type="RefSeq" id="XP_002948100.1">
    <property type="nucleotide sequence ID" value="XM_002948054.1"/>
</dbReference>
<feature type="chain" id="PRO_5003123727" description="Guanylate cyclase domain-containing protein" evidence="3">
    <location>
        <begin position="27"/>
        <end position="2396"/>
    </location>
</feature>
<feature type="transmembrane region" description="Helical" evidence="2">
    <location>
        <begin position="2136"/>
        <end position="2161"/>
    </location>
</feature>
<feature type="transmembrane region" description="Helical" evidence="2">
    <location>
        <begin position="2215"/>
        <end position="2237"/>
    </location>
</feature>
<accession>D8TN71</accession>